<dbReference type="InterPro" id="IPR004175">
    <property type="entry name" value="RNA_CPDase"/>
</dbReference>
<dbReference type="NCBIfam" id="TIGR02258">
    <property type="entry name" value="2_5_ligase"/>
    <property type="match status" value="1"/>
</dbReference>
<dbReference type="Pfam" id="PF02834">
    <property type="entry name" value="LigT_PEase"/>
    <property type="match status" value="2"/>
</dbReference>
<dbReference type="Gene3D" id="3.90.1140.10">
    <property type="entry name" value="Cyclic phosphodiesterase"/>
    <property type="match status" value="1"/>
</dbReference>
<organism evidence="4 5">
    <name type="scientific">Meridianimarinicoccus marinus</name>
    <dbReference type="NCBI Taxonomy" id="3231483"/>
    <lineage>
        <taxon>Bacteria</taxon>
        <taxon>Pseudomonadati</taxon>
        <taxon>Pseudomonadota</taxon>
        <taxon>Alphaproteobacteria</taxon>
        <taxon>Rhodobacterales</taxon>
        <taxon>Paracoccaceae</taxon>
        <taxon>Meridianimarinicoccus</taxon>
    </lineage>
</organism>
<comment type="similarity">
    <text evidence="2">Belongs to the 2H phosphoesterase superfamily. ThpR family.</text>
</comment>
<gene>
    <name evidence="4" type="primary">thpR</name>
    <name evidence="4" type="ORF">AB0T83_03015</name>
</gene>
<feature type="active site" description="Proton acceptor" evidence="2">
    <location>
        <position position="117"/>
    </location>
</feature>
<comment type="catalytic activity">
    <reaction evidence="2">
        <text>a 3'-end 2',3'-cyclophospho-ribonucleotide-RNA + H2O = a 3'-end 2'-phospho-ribonucleotide-RNA + H(+)</text>
        <dbReference type="Rhea" id="RHEA:11828"/>
        <dbReference type="Rhea" id="RHEA-COMP:10464"/>
        <dbReference type="Rhea" id="RHEA-COMP:17353"/>
        <dbReference type="ChEBI" id="CHEBI:15377"/>
        <dbReference type="ChEBI" id="CHEBI:15378"/>
        <dbReference type="ChEBI" id="CHEBI:83064"/>
        <dbReference type="ChEBI" id="CHEBI:173113"/>
        <dbReference type="EC" id="3.1.4.58"/>
    </reaction>
</comment>
<proteinExistence type="inferred from homology"/>
<keyword evidence="5" id="KW-1185">Reference proteome</keyword>
<dbReference type="InterPro" id="IPR014051">
    <property type="entry name" value="Phosphoesterase_HXTX"/>
</dbReference>
<dbReference type="RefSeq" id="WP_366191421.1">
    <property type="nucleotide sequence ID" value="NZ_JBFBVU010000002.1"/>
</dbReference>
<name>A0ABV3L3Y3_9RHOB</name>
<dbReference type="HAMAP" id="MF_01940">
    <property type="entry name" value="RNA_CPDase"/>
    <property type="match status" value="1"/>
</dbReference>
<accession>A0ABV3L3Y3</accession>
<feature type="short sequence motif" description="HXTX 1" evidence="2">
    <location>
        <begin position="36"/>
        <end position="39"/>
    </location>
</feature>
<keyword evidence="1 2" id="KW-0378">Hydrolase</keyword>
<dbReference type="EC" id="3.1.4.58" evidence="2"/>
<sequence>MRCFVALAVPALQTDSLEKVQQALPSGRKVPPENFHVTLAFMDDQPVEVLDDLHLELEQIRQDGLAVEIAGLNTQGGPAIAFAGVTLTDPLIALQGQVARAARRAGITLERRRFRPHVTLVRFRKEMRPEDLDKLGRALQTHAQLRLPVFAPRAFGLYRSTLTSSGAVYDLMAEYPLARLPF</sequence>
<dbReference type="Proteomes" id="UP001553161">
    <property type="component" value="Unassembled WGS sequence"/>
</dbReference>
<reference evidence="4 5" key="1">
    <citation type="submission" date="2024-07" db="EMBL/GenBank/DDBJ databases">
        <authorList>
            <person name="Kang M."/>
        </authorList>
    </citation>
    <scope>NUCLEOTIDE SEQUENCE [LARGE SCALE GENOMIC DNA]</scope>
    <source>
        <strain evidence="4 5">DFM31</strain>
    </source>
</reference>
<dbReference type="PANTHER" id="PTHR35561">
    <property type="entry name" value="RNA 2',3'-CYCLIC PHOSPHODIESTERASE"/>
    <property type="match status" value="1"/>
</dbReference>
<feature type="short sequence motif" description="HXTX 2" evidence="2">
    <location>
        <begin position="117"/>
        <end position="120"/>
    </location>
</feature>
<comment type="caution">
    <text evidence="4">The sequence shown here is derived from an EMBL/GenBank/DDBJ whole genome shotgun (WGS) entry which is preliminary data.</text>
</comment>
<evidence type="ECO:0000259" key="3">
    <source>
        <dbReference type="Pfam" id="PF02834"/>
    </source>
</evidence>
<evidence type="ECO:0000313" key="5">
    <source>
        <dbReference type="Proteomes" id="UP001553161"/>
    </source>
</evidence>
<feature type="domain" description="Phosphoesterase HXTX" evidence="3">
    <location>
        <begin position="88"/>
        <end position="169"/>
    </location>
</feature>
<feature type="domain" description="Phosphoesterase HXTX" evidence="3">
    <location>
        <begin position="14"/>
        <end position="72"/>
    </location>
</feature>
<comment type="function">
    <text evidence="2">Hydrolyzes RNA 2',3'-cyclic phosphodiester to an RNA 2'-phosphomonoester.</text>
</comment>
<dbReference type="SUPFAM" id="SSF55144">
    <property type="entry name" value="LigT-like"/>
    <property type="match status" value="1"/>
</dbReference>
<evidence type="ECO:0000256" key="2">
    <source>
        <dbReference type="HAMAP-Rule" id="MF_01940"/>
    </source>
</evidence>
<dbReference type="EMBL" id="JBFBVU010000002">
    <property type="protein sequence ID" value="MEV8465752.1"/>
    <property type="molecule type" value="Genomic_DNA"/>
</dbReference>
<dbReference type="InterPro" id="IPR009097">
    <property type="entry name" value="Cyclic_Pdiesterase"/>
</dbReference>
<protein>
    <recommendedName>
        <fullName evidence="2">RNA 2',3'-cyclic phosphodiesterase</fullName>
        <shortName evidence="2">RNA 2',3'-CPDase</shortName>
        <ecNumber evidence="2">3.1.4.58</ecNumber>
    </recommendedName>
</protein>
<feature type="active site" description="Proton donor" evidence="2">
    <location>
        <position position="36"/>
    </location>
</feature>
<evidence type="ECO:0000256" key="1">
    <source>
        <dbReference type="ARBA" id="ARBA00022801"/>
    </source>
</evidence>
<evidence type="ECO:0000313" key="4">
    <source>
        <dbReference type="EMBL" id="MEV8465752.1"/>
    </source>
</evidence>
<dbReference type="PANTHER" id="PTHR35561:SF1">
    <property type="entry name" value="RNA 2',3'-CYCLIC PHOSPHODIESTERASE"/>
    <property type="match status" value="1"/>
</dbReference>